<dbReference type="SUPFAM" id="SSF46689">
    <property type="entry name" value="Homeodomain-like"/>
    <property type="match status" value="2"/>
</dbReference>
<feature type="modified residue" description="4-aspartylphosphate" evidence="6">
    <location>
        <position position="64"/>
    </location>
</feature>
<keyword evidence="4" id="KW-0238">DNA-binding</keyword>
<evidence type="ECO:0000256" key="3">
    <source>
        <dbReference type="ARBA" id="ARBA00023015"/>
    </source>
</evidence>
<dbReference type="Gene3D" id="1.10.10.60">
    <property type="entry name" value="Homeodomain-like"/>
    <property type="match status" value="2"/>
</dbReference>
<evidence type="ECO:0000256" key="4">
    <source>
        <dbReference type="ARBA" id="ARBA00023125"/>
    </source>
</evidence>
<dbReference type="Pfam" id="PF12833">
    <property type="entry name" value="HTH_18"/>
    <property type="match status" value="1"/>
</dbReference>
<keyword evidence="1 6" id="KW-0597">Phosphoprotein</keyword>
<dbReference type="SMART" id="SM00342">
    <property type="entry name" value="HTH_ARAC"/>
    <property type="match status" value="1"/>
</dbReference>
<dbReference type="Gene3D" id="3.40.50.2300">
    <property type="match status" value="1"/>
</dbReference>
<evidence type="ECO:0000256" key="5">
    <source>
        <dbReference type="ARBA" id="ARBA00023163"/>
    </source>
</evidence>
<keyword evidence="10" id="KW-1185">Reference proteome</keyword>
<dbReference type="InterPro" id="IPR011006">
    <property type="entry name" value="CheY-like_superfamily"/>
</dbReference>
<organism evidence="9 10">
    <name type="scientific">Alcanivorax quisquiliarum</name>
    <dbReference type="NCBI Taxonomy" id="2933565"/>
    <lineage>
        <taxon>Bacteria</taxon>
        <taxon>Pseudomonadati</taxon>
        <taxon>Pseudomonadota</taxon>
        <taxon>Gammaproteobacteria</taxon>
        <taxon>Oceanospirillales</taxon>
        <taxon>Alcanivoracaceae</taxon>
        <taxon>Alcanivorax</taxon>
    </lineage>
</organism>
<sequence length="268" mass="29878">MKKQILASDKTRQVTLLLVDDSPDLLAVLVDFLRPVGWRLVLASDGQEGYQKATVLQPDLILLDVWMPRTDGFAALRLLKADPRTRDIPVIFLSGAQAVEERLTGLRLGAVDYVSKPFSPEEVLVRINIHLDLHRRRAADASAIDAEKPLAPGRISTTVCAAMNVLRQDLGQAPSLTELAHQVGTNERRLNELFRKETGATVFAWLREQRFLLACELLAETALEIQQISDQVGYGNAANFTTMFKERFGVTPGAYRRSRQVYHDGDAD</sequence>
<evidence type="ECO:0000256" key="6">
    <source>
        <dbReference type="PROSITE-ProRule" id="PRU00169"/>
    </source>
</evidence>
<accession>A0ABT0E8Q7</accession>
<dbReference type="Pfam" id="PF00072">
    <property type="entry name" value="Response_reg"/>
    <property type="match status" value="1"/>
</dbReference>
<keyword evidence="2" id="KW-0902">Two-component regulatory system</keyword>
<dbReference type="SUPFAM" id="SSF52172">
    <property type="entry name" value="CheY-like"/>
    <property type="match status" value="1"/>
</dbReference>
<dbReference type="InterPro" id="IPR001789">
    <property type="entry name" value="Sig_transdc_resp-reg_receiver"/>
</dbReference>
<proteinExistence type="predicted"/>
<feature type="domain" description="Response regulatory" evidence="8">
    <location>
        <begin position="15"/>
        <end position="131"/>
    </location>
</feature>
<dbReference type="RefSeq" id="WP_246952618.1">
    <property type="nucleotide sequence ID" value="NZ_JALKII010000007.1"/>
</dbReference>
<dbReference type="PANTHER" id="PTHR48111">
    <property type="entry name" value="REGULATOR OF RPOS"/>
    <property type="match status" value="1"/>
</dbReference>
<evidence type="ECO:0000313" key="10">
    <source>
        <dbReference type="Proteomes" id="UP001165524"/>
    </source>
</evidence>
<evidence type="ECO:0000259" key="7">
    <source>
        <dbReference type="PROSITE" id="PS01124"/>
    </source>
</evidence>
<dbReference type="InterPro" id="IPR039420">
    <property type="entry name" value="WalR-like"/>
</dbReference>
<name>A0ABT0E8Q7_9GAMM</name>
<evidence type="ECO:0000313" key="9">
    <source>
        <dbReference type="EMBL" id="MCK0538211.1"/>
    </source>
</evidence>
<protein>
    <submittedName>
        <fullName evidence="9">Response regulator</fullName>
    </submittedName>
</protein>
<dbReference type="PANTHER" id="PTHR48111:SF1">
    <property type="entry name" value="TWO-COMPONENT RESPONSE REGULATOR ORR33"/>
    <property type="match status" value="1"/>
</dbReference>
<dbReference type="InterPro" id="IPR018060">
    <property type="entry name" value="HTH_AraC"/>
</dbReference>
<dbReference type="EMBL" id="JALKII010000007">
    <property type="protein sequence ID" value="MCK0538211.1"/>
    <property type="molecule type" value="Genomic_DNA"/>
</dbReference>
<dbReference type="SMART" id="SM00448">
    <property type="entry name" value="REC"/>
    <property type="match status" value="1"/>
</dbReference>
<evidence type="ECO:0000256" key="2">
    <source>
        <dbReference type="ARBA" id="ARBA00023012"/>
    </source>
</evidence>
<comment type="caution">
    <text evidence="9">The sequence shown here is derived from an EMBL/GenBank/DDBJ whole genome shotgun (WGS) entry which is preliminary data.</text>
</comment>
<dbReference type="InterPro" id="IPR020449">
    <property type="entry name" value="Tscrpt_reg_AraC-type_HTH"/>
</dbReference>
<dbReference type="PROSITE" id="PS50110">
    <property type="entry name" value="RESPONSE_REGULATORY"/>
    <property type="match status" value="1"/>
</dbReference>
<gene>
    <name evidence="9" type="ORF">MU846_10870</name>
</gene>
<dbReference type="PROSITE" id="PS01124">
    <property type="entry name" value="HTH_ARAC_FAMILY_2"/>
    <property type="match status" value="1"/>
</dbReference>
<dbReference type="InterPro" id="IPR009057">
    <property type="entry name" value="Homeodomain-like_sf"/>
</dbReference>
<reference evidence="9" key="1">
    <citation type="submission" date="2022-04" db="EMBL/GenBank/DDBJ databases">
        <title>Alcanivorax sp. CY1518 draft genome sequence.</title>
        <authorList>
            <person name="Zhao G."/>
            <person name="An M."/>
        </authorList>
    </citation>
    <scope>NUCLEOTIDE SEQUENCE</scope>
    <source>
        <strain evidence="9">CY1518</strain>
    </source>
</reference>
<keyword evidence="5" id="KW-0804">Transcription</keyword>
<keyword evidence="3" id="KW-0805">Transcription regulation</keyword>
<evidence type="ECO:0000256" key="1">
    <source>
        <dbReference type="ARBA" id="ARBA00022553"/>
    </source>
</evidence>
<dbReference type="Proteomes" id="UP001165524">
    <property type="component" value="Unassembled WGS sequence"/>
</dbReference>
<evidence type="ECO:0000259" key="8">
    <source>
        <dbReference type="PROSITE" id="PS50110"/>
    </source>
</evidence>
<dbReference type="PRINTS" id="PR00032">
    <property type="entry name" value="HTHARAC"/>
</dbReference>
<feature type="domain" description="HTH araC/xylS-type" evidence="7">
    <location>
        <begin position="160"/>
        <end position="258"/>
    </location>
</feature>